<dbReference type="InterPro" id="IPR018750">
    <property type="entry name" value="DUF2306_membrane"/>
</dbReference>
<sequence>MFVTSKGTLPELWYSVLWAHAVSAGIALAIGWIQFIQRLRRSMPNVHRTIGYLYAVMIAIAGVTGLYLAFYASGGWFGRIGFGTLSLMWLFTLYRSLRSIIVDRNPTEHGQWMLRNYALTCAAITLRIYTPLAAVLFGLGTNDSFIVIAWLAWIPNLLFAQRLINLKKSRSLYKSTVRRQL</sequence>
<dbReference type="AlphaFoldDB" id="A0A1V4HG80"/>
<keyword evidence="1" id="KW-0812">Transmembrane</keyword>
<feature type="transmembrane region" description="Helical" evidence="1">
    <location>
        <begin position="76"/>
        <end position="97"/>
    </location>
</feature>
<accession>A0A1V4HG80</accession>
<name>A0A1V4HG80_9BACL</name>
<evidence type="ECO:0008006" key="4">
    <source>
        <dbReference type="Google" id="ProtNLM"/>
    </source>
</evidence>
<feature type="transmembrane region" description="Helical" evidence="1">
    <location>
        <begin position="145"/>
        <end position="164"/>
    </location>
</feature>
<feature type="transmembrane region" description="Helical" evidence="1">
    <location>
        <begin position="52"/>
        <end position="70"/>
    </location>
</feature>
<keyword evidence="1" id="KW-0472">Membrane</keyword>
<feature type="transmembrane region" description="Helical" evidence="1">
    <location>
        <begin position="12"/>
        <end position="32"/>
    </location>
</feature>
<protein>
    <recommendedName>
        <fullName evidence="4">DUF2306 domain-containing protein</fullName>
    </recommendedName>
</protein>
<proteinExistence type="predicted"/>
<evidence type="ECO:0000313" key="2">
    <source>
        <dbReference type="EMBL" id="OPH53586.1"/>
    </source>
</evidence>
<dbReference type="Proteomes" id="UP000190626">
    <property type="component" value="Unassembled WGS sequence"/>
</dbReference>
<dbReference type="EMBL" id="MBTG01000023">
    <property type="protein sequence ID" value="OPH53586.1"/>
    <property type="molecule type" value="Genomic_DNA"/>
</dbReference>
<evidence type="ECO:0000313" key="3">
    <source>
        <dbReference type="Proteomes" id="UP000190626"/>
    </source>
</evidence>
<dbReference type="Pfam" id="PF10067">
    <property type="entry name" value="DUF2306"/>
    <property type="match status" value="1"/>
</dbReference>
<dbReference type="STRING" id="1469647.BC351_05125"/>
<comment type="caution">
    <text evidence="2">The sequence shown here is derived from an EMBL/GenBank/DDBJ whole genome shotgun (WGS) entry which is preliminary data.</text>
</comment>
<feature type="transmembrane region" description="Helical" evidence="1">
    <location>
        <begin position="117"/>
        <end position="139"/>
    </location>
</feature>
<gene>
    <name evidence="2" type="ORF">BC351_05125</name>
</gene>
<keyword evidence="1" id="KW-1133">Transmembrane helix</keyword>
<evidence type="ECO:0000256" key="1">
    <source>
        <dbReference type="SAM" id="Phobius"/>
    </source>
</evidence>
<organism evidence="2 3">
    <name type="scientific">Paenibacillus ferrarius</name>
    <dbReference type="NCBI Taxonomy" id="1469647"/>
    <lineage>
        <taxon>Bacteria</taxon>
        <taxon>Bacillati</taxon>
        <taxon>Bacillota</taxon>
        <taxon>Bacilli</taxon>
        <taxon>Bacillales</taxon>
        <taxon>Paenibacillaceae</taxon>
        <taxon>Paenibacillus</taxon>
    </lineage>
</organism>
<keyword evidence="3" id="KW-1185">Reference proteome</keyword>
<reference evidence="3" key="1">
    <citation type="submission" date="2016-07" db="EMBL/GenBank/DDBJ databases">
        <authorList>
            <person name="Florea S."/>
            <person name="Webb J.S."/>
            <person name="Jaromczyk J."/>
            <person name="Schardl C.L."/>
        </authorList>
    </citation>
    <scope>NUCLEOTIDE SEQUENCE [LARGE SCALE GENOMIC DNA]</scope>
    <source>
        <strain evidence="3">CY1</strain>
    </source>
</reference>